<dbReference type="GO" id="GO:0008083">
    <property type="term" value="F:growth factor activity"/>
    <property type="evidence" value="ECO:0007669"/>
    <property type="project" value="UniProtKB-KW"/>
</dbReference>
<dbReference type="PROSITE" id="PS00022">
    <property type="entry name" value="EGF_1"/>
    <property type="match status" value="1"/>
</dbReference>
<dbReference type="PROSITE" id="PS01186">
    <property type="entry name" value="EGF_2"/>
    <property type="match status" value="1"/>
</dbReference>
<evidence type="ECO:0000256" key="4">
    <source>
        <dbReference type="ARBA" id="ARBA00022525"/>
    </source>
</evidence>
<feature type="disulfide bond" evidence="17">
    <location>
        <begin position="75"/>
        <end position="84"/>
    </location>
</feature>
<name>A0A8T2IHJ5_9PIPI</name>
<dbReference type="Proteomes" id="UP000812440">
    <property type="component" value="Unassembled WGS sequence"/>
</dbReference>
<evidence type="ECO:0000256" key="18">
    <source>
        <dbReference type="SAM" id="MobiDB-lite"/>
    </source>
</evidence>
<dbReference type="PANTHER" id="PTHR10740:SF3">
    <property type="entry name" value="PROBETACELLULIN"/>
    <property type="match status" value="1"/>
</dbReference>
<evidence type="ECO:0000256" key="17">
    <source>
        <dbReference type="PROSITE-ProRule" id="PRU00076"/>
    </source>
</evidence>
<evidence type="ECO:0000256" key="12">
    <source>
        <dbReference type="ARBA" id="ARBA00023180"/>
    </source>
</evidence>
<dbReference type="GO" id="GO:0051781">
    <property type="term" value="P:positive regulation of cell division"/>
    <property type="evidence" value="ECO:0007669"/>
    <property type="project" value="UniProtKB-KW"/>
</dbReference>
<sequence>MSGFSVLPYVSTEENSTSHSESKNPCLLYAENCTELVTPTKWKSHFSRCPRKYKHYCIKGKCRFVTAENVPACICDTGYTGSRCEYFDLFYLKSDRRHYVVIGIIAALVSLIFVILIICICTHQCSKAGKKKKNGTEKETLNNDSTTKMDVVNSA</sequence>
<keyword evidence="22" id="KW-1185">Reference proteome</keyword>
<evidence type="ECO:0000256" key="16">
    <source>
        <dbReference type="ARBA" id="ARBA00067155"/>
    </source>
</evidence>
<organism evidence="21 22">
    <name type="scientific">Hymenochirus boettgeri</name>
    <name type="common">Congo dwarf clawed frog</name>
    <dbReference type="NCBI Taxonomy" id="247094"/>
    <lineage>
        <taxon>Eukaryota</taxon>
        <taxon>Metazoa</taxon>
        <taxon>Chordata</taxon>
        <taxon>Craniata</taxon>
        <taxon>Vertebrata</taxon>
        <taxon>Euteleostomi</taxon>
        <taxon>Amphibia</taxon>
        <taxon>Batrachia</taxon>
        <taxon>Anura</taxon>
        <taxon>Pipoidea</taxon>
        <taxon>Pipidae</taxon>
        <taxon>Pipinae</taxon>
        <taxon>Hymenochirus</taxon>
    </lineage>
</organism>
<feature type="region of interest" description="Disordered" evidence="18">
    <location>
        <begin position="133"/>
        <end position="155"/>
    </location>
</feature>
<evidence type="ECO:0000256" key="10">
    <source>
        <dbReference type="ARBA" id="ARBA00023136"/>
    </source>
</evidence>
<keyword evidence="13" id="KW-0497">Mitogen</keyword>
<evidence type="ECO:0000256" key="15">
    <source>
        <dbReference type="ARBA" id="ARBA00061748"/>
    </source>
</evidence>
<keyword evidence="6 19" id="KW-0812">Transmembrane</keyword>
<comment type="caution">
    <text evidence="17">Lacks conserved residue(s) required for the propagation of feature annotation.</text>
</comment>
<dbReference type="PANTHER" id="PTHR10740">
    <property type="entry name" value="TRANSFORMING GROWTH FACTOR ALPHA"/>
    <property type="match status" value="1"/>
</dbReference>
<keyword evidence="12" id="KW-0325">Glycoprotein</keyword>
<dbReference type="Gene3D" id="2.10.25.10">
    <property type="entry name" value="Laminin"/>
    <property type="match status" value="1"/>
</dbReference>
<keyword evidence="9" id="KW-0339">Growth factor</keyword>
<dbReference type="GO" id="GO:0045840">
    <property type="term" value="P:positive regulation of mitotic nuclear division"/>
    <property type="evidence" value="ECO:0007669"/>
    <property type="project" value="TreeGrafter"/>
</dbReference>
<keyword evidence="3" id="KW-1003">Cell membrane</keyword>
<evidence type="ECO:0000256" key="9">
    <source>
        <dbReference type="ARBA" id="ARBA00023030"/>
    </source>
</evidence>
<gene>
    <name evidence="21" type="ORF">GDO86_020419</name>
</gene>
<feature type="compositionally biased region" description="Polar residues" evidence="18">
    <location>
        <begin position="142"/>
        <end position="155"/>
    </location>
</feature>
<evidence type="ECO:0000256" key="2">
    <source>
        <dbReference type="ARBA" id="ARBA00004251"/>
    </source>
</evidence>
<dbReference type="SUPFAM" id="SSF57196">
    <property type="entry name" value="EGF/Laminin"/>
    <property type="match status" value="1"/>
</dbReference>
<evidence type="ECO:0000256" key="8">
    <source>
        <dbReference type="ARBA" id="ARBA00022989"/>
    </source>
</evidence>
<keyword evidence="11 17" id="KW-1015">Disulfide bond</keyword>
<proteinExistence type="predicted"/>
<evidence type="ECO:0000256" key="5">
    <source>
        <dbReference type="ARBA" id="ARBA00022536"/>
    </source>
</evidence>
<evidence type="ECO:0000256" key="6">
    <source>
        <dbReference type="ARBA" id="ARBA00022692"/>
    </source>
</evidence>
<dbReference type="EMBL" id="JAACNH010000865">
    <property type="protein sequence ID" value="KAG8430540.1"/>
    <property type="molecule type" value="Genomic_DNA"/>
</dbReference>
<keyword evidence="7" id="KW-0732">Signal</keyword>
<dbReference type="AlphaFoldDB" id="A0A8T2IHJ5"/>
<dbReference type="GO" id="GO:0005886">
    <property type="term" value="C:plasma membrane"/>
    <property type="evidence" value="ECO:0007669"/>
    <property type="project" value="UniProtKB-SubCell"/>
</dbReference>
<evidence type="ECO:0000256" key="3">
    <source>
        <dbReference type="ARBA" id="ARBA00022475"/>
    </source>
</evidence>
<dbReference type="FunFam" id="2.10.25.10:FF:000342">
    <property type="entry name" value="Betacellulin preproprotein"/>
    <property type="match status" value="1"/>
</dbReference>
<comment type="caution">
    <text evidence="21">The sequence shown here is derived from an EMBL/GenBank/DDBJ whole genome shotgun (WGS) entry which is preliminary data.</text>
</comment>
<evidence type="ECO:0000256" key="19">
    <source>
        <dbReference type="SAM" id="Phobius"/>
    </source>
</evidence>
<evidence type="ECO:0000313" key="22">
    <source>
        <dbReference type="Proteomes" id="UP000812440"/>
    </source>
</evidence>
<comment type="function">
    <text evidence="14">Growth factor that binds to EGFR, ERBB4 and other EGF receptor family members. Potent mitogen for retinal pigment epithelial cells and vascular smooth muscle cells.</text>
</comment>
<evidence type="ECO:0000259" key="20">
    <source>
        <dbReference type="PROSITE" id="PS50026"/>
    </source>
</evidence>
<evidence type="ECO:0000256" key="14">
    <source>
        <dbReference type="ARBA" id="ARBA00059223"/>
    </source>
</evidence>
<keyword evidence="4" id="KW-0964">Secreted</keyword>
<protein>
    <recommendedName>
        <fullName evidence="16">Probetacellulin</fullName>
    </recommendedName>
</protein>
<dbReference type="PROSITE" id="PS50026">
    <property type="entry name" value="EGF_3"/>
    <property type="match status" value="1"/>
</dbReference>
<evidence type="ECO:0000313" key="21">
    <source>
        <dbReference type="EMBL" id="KAG8430540.1"/>
    </source>
</evidence>
<evidence type="ECO:0000256" key="7">
    <source>
        <dbReference type="ARBA" id="ARBA00022729"/>
    </source>
</evidence>
<keyword evidence="10 19" id="KW-0472">Membrane</keyword>
<evidence type="ECO:0000256" key="13">
    <source>
        <dbReference type="ARBA" id="ARBA00023246"/>
    </source>
</evidence>
<keyword evidence="8 19" id="KW-1133">Transmembrane helix</keyword>
<comment type="subcellular location">
    <subcellularLocation>
        <location evidence="2">Cell membrane</location>
        <topology evidence="2">Single-pass type I membrane protein</topology>
    </subcellularLocation>
    <subcellularLocation>
        <location evidence="1">Secreted</location>
        <location evidence="1">Extracellular space</location>
    </subcellularLocation>
</comment>
<dbReference type="InterPro" id="IPR000742">
    <property type="entry name" value="EGF"/>
</dbReference>
<evidence type="ECO:0000256" key="1">
    <source>
        <dbReference type="ARBA" id="ARBA00004239"/>
    </source>
</evidence>
<feature type="transmembrane region" description="Helical" evidence="19">
    <location>
        <begin position="99"/>
        <end position="123"/>
    </location>
</feature>
<dbReference type="GO" id="GO:0005615">
    <property type="term" value="C:extracellular space"/>
    <property type="evidence" value="ECO:0007669"/>
    <property type="project" value="TreeGrafter"/>
</dbReference>
<feature type="domain" description="EGF-like" evidence="20">
    <location>
        <begin position="45"/>
        <end position="85"/>
    </location>
</feature>
<dbReference type="GO" id="GO:0007173">
    <property type="term" value="P:epidermal growth factor receptor signaling pathway"/>
    <property type="evidence" value="ECO:0007669"/>
    <property type="project" value="TreeGrafter"/>
</dbReference>
<reference evidence="21" key="1">
    <citation type="thesis" date="2020" institute="ProQuest LLC" country="789 East Eisenhower Parkway, Ann Arbor, MI, USA">
        <title>Comparative Genomics and Chromosome Evolution.</title>
        <authorList>
            <person name="Mudd A.B."/>
        </authorList>
    </citation>
    <scope>NUCLEOTIDE SEQUENCE</scope>
    <source>
        <strain evidence="21">Female2</strain>
        <tissue evidence="21">Blood</tissue>
    </source>
</reference>
<comment type="subunit">
    <text evidence="15">Monomer. Interacts with EGFR and ERBB4.</text>
</comment>
<dbReference type="GO" id="GO:0008284">
    <property type="term" value="P:positive regulation of cell population proliferation"/>
    <property type="evidence" value="ECO:0007669"/>
    <property type="project" value="TreeGrafter"/>
</dbReference>
<accession>A0A8T2IHJ5</accession>
<dbReference type="GO" id="GO:0030297">
    <property type="term" value="F:transmembrane receptor protein tyrosine kinase activator activity"/>
    <property type="evidence" value="ECO:0007669"/>
    <property type="project" value="UniProtKB-ARBA"/>
</dbReference>
<dbReference type="OrthoDB" id="6233064at2759"/>
<dbReference type="PRINTS" id="PR00009">
    <property type="entry name" value="EGFTGF"/>
</dbReference>
<dbReference type="GO" id="GO:0005154">
    <property type="term" value="F:epidermal growth factor receptor binding"/>
    <property type="evidence" value="ECO:0007669"/>
    <property type="project" value="TreeGrafter"/>
</dbReference>
<evidence type="ECO:0000256" key="11">
    <source>
        <dbReference type="ARBA" id="ARBA00023157"/>
    </source>
</evidence>
<keyword evidence="5 17" id="KW-0245">EGF-like domain</keyword>